<organism evidence="1 2">
    <name type="scientific">Pedobacter hiemivivus</name>
    <dbReference type="NCBI Taxonomy" id="2530454"/>
    <lineage>
        <taxon>Bacteria</taxon>
        <taxon>Pseudomonadati</taxon>
        <taxon>Bacteroidota</taxon>
        <taxon>Sphingobacteriia</taxon>
        <taxon>Sphingobacteriales</taxon>
        <taxon>Sphingobacteriaceae</taxon>
        <taxon>Pedobacter</taxon>
    </lineage>
</organism>
<accession>A0A4U1G4C9</accession>
<sequence>MKFEPTYNYGDTDLTIDHNLICWKFGELIKNLITLSSNADRQAEIIGIGATCDEMALEFDTYLTMSYNSFLDHNFLTQDQVNKLIELDTFFIERSGDKSPDFWDDFTLEINPEWEIVRQKASNILELLGMQNLAIEFDREEEYEMTRNGKRITMQSTKIRLVYK</sequence>
<protein>
    <submittedName>
        <fullName evidence="1">Uncharacterized protein</fullName>
    </submittedName>
</protein>
<reference evidence="1 2" key="1">
    <citation type="submission" date="2019-04" db="EMBL/GenBank/DDBJ databases">
        <title>Pedobacter sp. RP-1-16 sp. nov., isolated from Arctic soil.</title>
        <authorList>
            <person name="Dahal R.H."/>
            <person name="Kim D.-U."/>
        </authorList>
    </citation>
    <scope>NUCLEOTIDE SEQUENCE [LARGE SCALE GENOMIC DNA]</scope>
    <source>
        <strain evidence="1 2">RP-1-16</strain>
    </source>
</reference>
<evidence type="ECO:0000313" key="1">
    <source>
        <dbReference type="EMBL" id="TKC58531.1"/>
    </source>
</evidence>
<evidence type="ECO:0000313" key="2">
    <source>
        <dbReference type="Proteomes" id="UP000309594"/>
    </source>
</evidence>
<dbReference type="Proteomes" id="UP000309594">
    <property type="component" value="Unassembled WGS sequence"/>
</dbReference>
<dbReference type="RefSeq" id="WP_136881250.1">
    <property type="nucleotide sequence ID" value="NZ_SWDX01000007.1"/>
</dbReference>
<dbReference type="EMBL" id="SWDX01000007">
    <property type="protein sequence ID" value="TKC58531.1"/>
    <property type="molecule type" value="Genomic_DNA"/>
</dbReference>
<dbReference type="AlphaFoldDB" id="A0A4U1G4C9"/>
<comment type="caution">
    <text evidence="1">The sequence shown here is derived from an EMBL/GenBank/DDBJ whole genome shotgun (WGS) entry which is preliminary data.</text>
</comment>
<name>A0A4U1G4C9_9SPHI</name>
<gene>
    <name evidence="1" type="ORF">FBD94_18115</name>
</gene>
<proteinExistence type="predicted"/>